<feature type="compositionally biased region" description="Low complexity" evidence="7">
    <location>
        <begin position="121"/>
        <end position="154"/>
    </location>
</feature>
<comment type="caution">
    <text evidence="9">The sequence shown here is derived from an EMBL/GenBank/DDBJ whole genome shotgun (WGS) entry which is preliminary data.</text>
</comment>
<dbReference type="SMART" id="SM00526">
    <property type="entry name" value="H15"/>
    <property type="match status" value="1"/>
</dbReference>
<dbReference type="GO" id="GO:0005634">
    <property type="term" value="C:nucleus"/>
    <property type="evidence" value="ECO:0007669"/>
    <property type="project" value="UniProtKB-SubCell"/>
</dbReference>
<gene>
    <name evidence="9" type="ORF">SSX86_026825</name>
</gene>
<dbReference type="PROSITE" id="PS51504">
    <property type="entry name" value="H15"/>
    <property type="match status" value="1"/>
</dbReference>
<dbReference type="GO" id="GO:0030261">
    <property type="term" value="P:chromosome condensation"/>
    <property type="evidence" value="ECO:0007669"/>
    <property type="project" value="TreeGrafter"/>
</dbReference>
<feature type="compositionally biased region" description="Low complexity" evidence="7">
    <location>
        <begin position="1"/>
        <end position="11"/>
    </location>
</feature>
<dbReference type="GO" id="GO:0003690">
    <property type="term" value="F:double-stranded DNA binding"/>
    <property type="evidence" value="ECO:0007669"/>
    <property type="project" value="TreeGrafter"/>
</dbReference>
<sequence length="222" mass="22816">MSTAEPVVAATKKSKKTSAPKTKNPPLHPTYLEMIKDAIVTLKERNGSSPQAIAKFIEGKYKSLPANYKKLLSTQLKKNVVAGKLVKVKASFKLAPKTPAASAPAKKPAAKVKAPAKKKTVAAAKPKAKAPAAKAKTAAPKAKPAAKPAAPKAKAVAKPKAAAKAKAPVKPVAKSAKTSTRSKPGRTAAVKKTPVKKAPAPKKAAAKKTPVKKAVGGKKGKK</sequence>
<dbReference type="SUPFAM" id="SSF46785">
    <property type="entry name" value="Winged helix' DNA-binding domain"/>
    <property type="match status" value="1"/>
</dbReference>
<dbReference type="PANTHER" id="PTHR11467:SF131">
    <property type="entry name" value="HISTONE H1"/>
    <property type="match status" value="1"/>
</dbReference>
<protein>
    <recommendedName>
        <fullName evidence="8">H15 domain-containing protein</fullName>
    </recommendedName>
</protein>
<dbReference type="GO" id="GO:0045910">
    <property type="term" value="P:negative regulation of DNA recombination"/>
    <property type="evidence" value="ECO:0007669"/>
    <property type="project" value="TreeGrafter"/>
</dbReference>
<dbReference type="EMBL" id="JBCNJP010000025">
    <property type="protein sequence ID" value="KAK9055740.1"/>
    <property type="molecule type" value="Genomic_DNA"/>
</dbReference>
<dbReference type="Pfam" id="PF00538">
    <property type="entry name" value="Linker_histone"/>
    <property type="match status" value="1"/>
</dbReference>
<evidence type="ECO:0000256" key="7">
    <source>
        <dbReference type="SAM" id="MobiDB-lite"/>
    </source>
</evidence>
<dbReference type="GO" id="GO:0000786">
    <property type="term" value="C:nucleosome"/>
    <property type="evidence" value="ECO:0007669"/>
    <property type="project" value="InterPro"/>
</dbReference>
<feature type="compositionally biased region" description="Basic residues" evidence="7">
    <location>
        <begin position="204"/>
        <end position="222"/>
    </location>
</feature>
<dbReference type="AlphaFoldDB" id="A0AAP0GQH2"/>
<feature type="compositionally biased region" description="Low complexity" evidence="7">
    <location>
        <begin position="187"/>
        <end position="203"/>
    </location>
</feature>
<dbReference type="PANTHER" id="PTHR11467">
    <property type="entry name" value="HISTONE H1"/>
    <property type="match status" value="1"/>
</dbReference>
<evidence type="ECO:0000256" key="2">
    <source>
        <dbReference type="ARBA" id="ARBA00004286"/>
    </source>
</evidence>
<keyword evidence="10" id="KW-1185">Reference proteome</keyword>
<dbReference type="GO" id="GO:0030527">
    <property type="term" value="F:structural constituent of chromatin"/>
    <property type="evidence" value="ECO:0007669"/>
    <property type="project" value="InterPro"/>
</dbReference>
<evidence type="ECO:0000256" key="4">
    <source>
        <dbReference type="ARBA" id="ARBA00023125"/>
    </source>
</evidence>
<keyword evidence="3 6" id="KW-0158">Chromosome</keyword>
<feature type="compositionally biased region" description="Low complexity" evidence="7">
    <location>
        <begin position="96"/>
        <end position="107"/>
    </location>
</feature>
<evidence type="ECO:0000256" key="5">
    <source>
        <dbReference type="ARBA" id="ARBA00023242"/>
    </source>
</evidence>
<comment type="similarity">
    <text evidence="6">Belongs to the histone H1/H5 family.</text>
</comment>
<reference evidence="9 10" key="1">
    <citation type="submission" date="2024-04" db="EMBL/GenBank/DDBJ databases">
        <title>The reference genome of an endangered Asteraceae, Deinandra increscens subsp. villosa, native to the Central Coast of California.</title>
        <authorList>
            <person name="Guilliams M."/>
            <person name="Hasenstab-Lehman K."/>
            <person name="Meyer R."/>
            <person name="Mcevoy S."/>
        </authorList>
    </citation>
    <scope>NUCLEOTIDE SEQUENCE [LARGE SCALE GENOMIC DNA]</scope>
    <source>
        <tissue evidence="9">Leaf</tissue>
    </source>
</reference>
<proteinExistence type="inferred from homology"/>
<dbReference type="InterPro" id="IPR036390">
    <property type="entry name" value="WH_DNA-bd_sf"/>
</dbReference>
<evidence type="ECO:0000256" key="3">
    <source>
        <dbReference type="ARBA" id="ARBA00022454"/>
    </source>
</evidence>
<evidence type="ECO:0000313" key="10">
    <source>
        <dbReference type="Proteomes" id="UP001408789"/>
    </source>
</evidence>
<dbReference type="CDD" id="cd00073">
    <property type="entry name" value="H15"/>
    <property type="match status" value="1"/>
</dbReference>
<feature type="compositionally biased region" description="Basic residues" evidence="7">
    <location>
        <begin position="108"/>
        <end position="120"/>
    </location>
</feature>
<feature type="region of interest" description="Disordered" evidence="7">
    <location>
        <begin position="96"/>
        <end position="222"/>
    </location>
</feature>
<comment type="subcellular location">
    <subcellularLocation>
        <location evidence="2">Chromosome</location>
    </subcellularLocation>
    <subcellularLocation>
        <location evidence="1 6">Nucleus</location>
    </subcellularLocation>
</comment>
<dbReference type="GO" id="GO:0006334">
    <property type="term" value="P:nucleosome assembly"/>
    <property type="evidence" value="ECO:0007669"/>
    <property type="project" value="InterPro"/>
</dbReference>
<keyword evidence="5 6" id="KW-0539">Nucleus</keyword>
<dbReference type="PRINTS" id="PR00624">
    <property type="entry name" value="HISTONEH5"/>
</dbReference>
<feature type="compositionally biased region" description="Low complexity" evidence="7">
    <location>
        <begin position="164"/>
        <end position="177"/>
    </location>
</feature>
<evidence type="ECO:0000256" key="6">
    <source>
        <dbReference type="RuleBase" id="RU003894"/>
    </source>
</evidence>
<evidence type="ECO:0000256" key="1">
    <source>
        <dbReference type="ARBA" id="ARBA00004123"/>
    </source>
</evidence>
<evidence type="ECO:0000259" key="8">
    <source>
        <dbReference type="PROSITE" id="PS51504"/>
    </source>
</evidence>
<organism evidence="9 10">
    <name type="scientific">Deinandra increscens subsp. villosa</name>
    <dbReference type="NCBI Taxonomy" id="3103831"/>
    <lineage>
        <taxon>Eukaryota</taxon>
        <taxon>Viridiplantae</taxon>
        <taxon>Streptophyta</taxon>
        <taxon>Embryophyta</taxon>
        <taxon>Tracheophyta</taxon>
        <taxon>Spermatophyta</taxon>
        <taxon>Magnoliopsida</taxon>
        <taxon>eudicotyledons</taxon>
        <taxon>Gunneridae</taxon>
        <taxon>Pentapetalae</taxon>
        <taxon>asterids</taxon>
        <taxon>campanulids</taxon>
        <taxon>Asterales</taxon>
        <taxon>Asteraceae</taxon>
        <taxon>Asteroideae</taxon>
        <taxon>Heliantheae alliance</taxon>
        <taxon>Madieae</taxon>
        <taxon>Madiinae</taxon>
        <taxon>Deinandra</taxon>
    </lineage>
</organism>
<accession>A0AAP0GQH2</accession>
<feature type="domain" description="H15" evidence="8">
    <location>
        <begin position="27"/>
        <end position="96"/>
    </location>
</feature>
<dbReference type="InterPro" id="IPR005818">
    <property type="entry name" value="Histone_H1/H5_H15"/>
</dbReference>
<keyword evidence="4 6" id="KW-0238">DNA-binding</keyword>
<feature type="region of interest" description="Disordered" evidence="7">
    <location>
        <begin position="1"/>
        <end position="28"/>
    </location>
</feature>
<dbReference type="GO" id="GO:0031492">
    <property type="term" value="F:nucleosomal DNA binding"/>
    <property type="evidence" value="ECO:0007669"/>
    <property type="project" value="TreeGrafter"/>
</dbReference>
<dbReference type="Proteomes" id="UP001408789">
    <property type="component" value="Unassembled WGS sequence"/>
</dbReference>
<name>A0AAP0GQH2_9ASTR</name>
<evidence type="ECO:0000313" key="9">
    <source>
        <dbReference type="EMBL" id="KAK9055740.1"/>
    </source>
</evidence>
<dbReference type="Gene3D" id="1.10.10.10">
    <property type="entry name" value="Winged helix-like DNA-binding domain superfamily/Winged helix DNA-binding domain"/>
    <property type="match status" value="1"/>
</dbReference>
<dbReference type="InterPro" id="IPR005819">
    <property type="entry name" value="H1/H5"/>
</dbReference>
<dbReference type="InterPro" id="IPR036388">
    <property type="entry name" value="WH-like_DNA-bd_sf"/>
</dbReference>